<dbReference type="Proteomes" id="UP000237968">
    <property type="component" value="Unassembled WGS sequence"/>
</dbReference>
<dbReference type="RefSeq" id="WP_106390779.1">
    <property type="nucleotide sequence ID" value="NZ_PVNK01000070.1"/>
</dbReference>
<keyword evidence="2" id="KW-1185">Reference proteome</keyword>
<gene>
    <name evidence="1" type="ORF">ENSA5_12990</name>
</gene>
<organism evidence="1 2">
    <name type="scientific">Enhygromyxa salina</name>
    <dbReference type="NCBI Taxonomy" id="215803"/>
    <lineage>
        <taxon>Bacteria</taxon>
        <taxon>Pseudomonadati</taxon>
        <taxon>Myxococcota</taxon>
        <taxon>Polyangia</taxon>
        <taxon>Nannocystales</taxon>
        <taxon>Nannocystaceae</taxon>
        <taxon>Enhygromyxa</taxon>
    </lineage>
</organism>
<reference evidence="1 2" key="1">
    <citation type="submission" date="2018-03" db="EMBL/GenBank/DDBJ databases">
        <title>Draft Genome Sequences of the Obligatory Marine Myxobacteria Enhygromyxa salina SWB005.</title>
        <authorList>
            <person name="Poehlein A."/>
            <person name="Moghaddam J.A."/>
            <person name="Harms H."/>
            <person name="Alanjari M."/>
            <person name="Koenig G.M."/>
            <person name="Daniel R."/>
            <person name="Schaeberle T.F."/>
        </authorList>
    </citation>
    <scope>NUCLEOTIDE SEQUENCE [LARGE SCALE GENOMIC DNA]</scope>
    <source>
        <strain evidence="1 2">SWB005</strain>
    </source>
</reference>
<evidence type="ECO:0000313" key="1">
    <source>
        <dbReference type="EMBL" id="PRQ03749.1"/>
    </source>
</evidence>
<sequence length="292" mass="33416">MEISEDRLELCRVFLDDCYAEHDDRSDFRGHENTVQTYTHPVNQATYSVMYFAKSVATWWAIRDLVEPVGTPSSTRVVSVGAGPQFCLMGWFFDQPPIPESKLWALDALDWSWVRKLSSHARLLEDIIGPTELKTYSGYHFPADAPPQCSARRTRPVEARSFPEGSTVLLPMVMNHIVGLIDPVADTSSLARWFEDLQARVERVVLVDMKHEHSTKDFWQVVSSVLGLAGRPPVISFQDYGGSFAPCYRDRLLPEGRGVQERRRRTGLRWNSFTQVTACWFEADSGWRWLSR</sequence>
<dbReference type="EMBL" id="PVNK01000070">
    <property type="protein sequence ID" value="PRQ03749.1"/>
    <property type="molecule type" value="Genomic_DNA"/>
</dbReference>
<proteinExistence type="predicted"/>
<comment type="caution">
    <text evidence="1">The sequence shown here is derived from an EMBL/GenBank/DDBJ whole genome shotgun (WGS) entry which is preliminary data.</text>
</comment>
<accession>A0A2S9YF93</accession>
<dbReference type="AlphaFoldDB" id="A0A2S9YF93"/>
<protein>
    <submittedName>
        <fullName evidence="1">Uncharacterized protein</fullName>
    </submittedName>
</protein>
<evidence type="ECO:0000313" key="2">
    <source>
        <dbReference type="Proteomes" id="UP000237968"/>
    </source>
</evidence>
<name>A0A2S9YF93_9BACT</name>